<evidence type="ECO:0000313" key="2">
    <source>
        <dbReference type="Proteomes" id="UP000000547"/>
    </source>
</evidence>
<gene>
    <name evidence="1" type="ordered locus">CPS_4441</name>
</gene>
<proteinExistence type="predicted"/>
<organism evidence="1 2">
    <name type="scientific">Colwellia psychrerythraea (strain 34H / ATCC BAA-681)</name>
    <name type="common">Vibrio psychroerythus</name>
    <dbReference type="NCBI Taxonomy" id="167879"/>
    <lineage>
        <taxon>Bacteria</taxon>
        <taxon>Pseudomonadati</taxon>
        <taxon>Pseudomonadota</taxon>
        <taxon>Gammaproteobacteria</taxon>
        <taxon>Alteromonadales</taxon>
        <taxon>Colwelliaceae</taxon>
        <taxon>Colwellia</taxon>
    </lineage>
</organism>
<name>Q47VT3_COLP3</name>
<dbReference type="STRING" id="167879.CPS_4441"/>
<dbReference type="Proteomes" id="UP000000547">
    <property type="component" value="Chromosome"/>
</dbReference>
<sequence>MIVKIFCRYTTWYEFDLTKTNAVLAGYYKFIA</sequence>
<dbReference type="AlphaFoldDB" id="Q47VT3"/>
<dbReference type="HOGENOM" id="CLU_3388901_0_0_6"/>
<protein>
    <submittedName>
        <fullName evidence="1">Uncharacterized protein</fullName>
    </submittedName>
</protein>
<evidence type="ECO:0000313" key="1">
    <source>
        <dbReference type="EMBL" id="AAZ26935.1"/>
    </source>
</evidence>
<dbReference type="KEGG" id="cps:CPS_4441"/>
<accession>Q47VT3</accession>
<reference evidence="1" key="1">
    <citation type="journal article" date="2005" name="Proc. Natl. Acad. Sci. U.S.A.">
        <title>The psychrophilic lifestyle as revealed by the genome sequence of Colwellia psychrerythraea 34H through genomic and proteomic analyses.</title>
        <authorList>
            <person name="Methe B.A."/>
            <person name="Nelson K.E."/>
            <person name="Deming J.W."/>
            <person name="Momen B."/>
            <person name="Melamud E."/>
            <person name="Zhang X."/>
            <person name="Moult J."/>
            <person name="Madupu R."/>
            <person name="Nelson W.C."/>
            <person name="Dodson R.J."/>
            <person name="Brinkac L.M."/>
            <person name="Daugherty S.C."/>
            <person name="Durkin A.S."/>
            <person name="DeBoy R.T."/>
            <person name="Kolonay J.F."/>
            <person name="Sullivan S.A."/>
            <person name="Zhou L."/>
            <person name="Davidsen T.M."/>
            <person name="Wu M."/>
            <person name="Huston A.L."/>
            <person name="Lewis M."/>
            <person name="Weaver B."/>
            <person name="Weidman J.F."/>
            <person name="Khouri H."/>
            <person name="Utterback T.R."/>
            <person name="Feldblyum T.V."/>
            <person name="Fraser C.M."/>
        </authorList>
    </citation>
    <scope>NUCLEOTIDE SEQUENCE [LARGE SCALE GENOMIC DNA]</scope>
    <source>
        <strain evidence="1">34H</strain>
    </source>
</reference>
<dbReference type="EMBL" id="CP000083">
    <property type="protein sequence ID" value="AAZ26935.1"/>
    <property type="molecule type" value="Genomic_DNA"/>
</dbReference>